<accession>A0A562TBD7</accession>
<organism evidence="1 2">
    <name type="scientific">Chitinophaga japonensis</name>
    <name type="common">Flexibacter japonensis</name>
    <dbReference type="NCBI Taxonomy" id="104662"/>
    <lineage>
        <taxon>Bacteria</taxon>
        <taxon>Pseudomonadati</taxon>
        <taxon>Bacteroidota</taxon>
        <taxon>Chitinophagia</taxon>
        <taxon>Chitinophagales</taxon>
        <taxon>Chitinophagaceae</taxon>
        <taxon>Chitinophaga</taxon>
    </lineage>
</organism>
<proteinExistence type="predicted"/>
<protein>
    <submittedName>
        <fullName evidence="1">Uncharacterized protein</fullName>
    </submittedName>
</protein>
<dbReference type="RefSeq" id="WP_145710081.1">
    <property type="nucleotide sequence ID" value="NZ_BAAAFY010000001.1"/>
</dbReference>
<comment type="caution">
    <text evidence="1">The sequence shown here is derived from an EMBL/GenBank/DDBJ whole genome shotgun (WGS) entry which is preliminary data.</text>
</comment>
<dbReference type="OrthoDB" id="672834at2"/>
<sequence>MKRIIGAVPDNMLKDIHLKLTALPNLFRDKVGEECSWSTPTFYRELRHVTTISNAEREKIMDVLDEVFNEVWDYCGRYRRPRR</sequence>
<dbReference type="EMBL" id="VLLG01000002">
    <property type="protein sequence ID" value="TWI90901.1"/>
    <property type="molecule type" value="Genomic_DNA"/>
</dbReference>
<evidence type="ECO:0000313" key="2">
    <source>
        <dbReference type="Proteomes" id="UP000316778"/>
    </source>
</evidence>
<keyword evidence="2" id="KW-1185">Reference proteome</keyword>
<reference evidence="1 2" key="1">
    <citation type="journal article" date="2013" name="Stand. Genomic Sci.">
        <title>Genomic Encyclopedia of Type Strains, Phase I: The one thousand microbial genomes (KMG-I) project.</title>
        <authorList>
            <person name="Kyrpides N.C."/>
            <person name="Woyke T."/>
            <person name="Eisen J.A."/>
            <person name="Garrity G."/>
            <person name="Lilburn T.G."/>
            <person name="Beck B.J."/>
            <person name="Whitman W.B."/>
            <person name="Hugenholtz P."/>
            <person name="Klenk H.P."/>
        </authorList>
    </citation>
    <scope>NUCLEOTIDE SEQUENCE [LARGE SCALE GENOMIC DNA]</scope>
    <source>
        <strain evidence="1 2">DSM 13484</strain>
    </source>
</reference>
<name>A0A562TBD7_CHIJA</name>
<dbReference type="AlphaFoldDB" id="A0A562TBD7"/>
<dbReference type="Proteomes" id="UP000316778">
    <property type="component" value="Unassembled WGS sequence"/>
</dbReference>
<evidence type="ECO:0000313" key="1">
    <source>
        <dbReference type="EMBL" id="TWI90901.1"/>
    </source>
</evidence>
<gene>
    <name evidence="1" type="ORF">LX66_0262</name>
</gene>